<proteinExistence type="predicted"/>
<feature type="transmembrane region" description="Helical" evidence="1">
    <location>
        <begin position="77"/>
        <end position="98"/>
    </location>
</feature>
<keyword evidence="1" id="KW-1133">Transmembrane helix</keyword>
<dbReference type="Proteomes" id="UP001595926">
    <property type="component" value="Unassembled WGS sequence"/>
</dbReference>
<feature type="transmembrane region" description="Helical" evidence="1">
    <location>
        <begin position="104"/>
        <end position="126"/>
    </location>
</feature>
<keyword evidence="1" id="KW-0812">Transmembrane</keyword>
<name>A0ABV9TCE8_9GAMM</name>
<gene>
    <name evidence="2" type="ORF">ACFPDQ_04185</name>
</gene>
<organism evidence="2 3">
    <name type="scientific">Pseudofrancisella aestuarii</name>
    <dbReference type="NCBI Taxonomy" id="2670347"/>
    <lineage>
        <taxon>Bacteria</taxon>
        <taxon>Pseudomonadati</taxon>
        <taxon>Pseudomonadota</taxon>
        <taxon>Gammaproteobacteria</taxon>
        <taxon>Thiotrichales</taxon>
        <taxon>Francisellaceae</taxon>
        <taxon>Pseudofrancisella</taxon>
    </lineage>
</organism>
<evidence type="ECO:0000313" key="2">
    <source>
        <dbReference type="EMBL" id="MFC4892243.1"/>
    </source>
</evidence>
<keyword evidence="1" id="KW-0472">Membrane</keyword>
<dbReference type="RefSeq" id="WP_119329663.1">
    <property type="nucleotide sequence ID" value="NZ_JBHSJH010000002.1"/>
</dbReference>
<feature type="transmembrane region" description="Helical" evidence="1">
    <location>
        <begin position="45"/>
        <end position="65"/>
    </location>
</feature>
<comment type="caution">
    <text evidence="2">The sequence shown here is derived from an EMBL/GenBank/DDBJ whole genome shotgun (WGS) entry which is preliminary data.</text>
</comment>
<feature type="transmembrane region" description="Helical" evidence="1">
    <location>
        <begin position="20"/>
        <end position="39"/>
    </location>
</feature>
<evidence type="ECO:0000313" key="3">
    <source>
        <dbReference type="Proteomes" id="UP001595926"/>
    </source>
</evidence>
<dbReference type="EMBL" id="JBHSJH010000002">
    <property type="protein sequence ID" value="MFC4892243.1"/>
    <property type="molecule type" value="Genomic_DNA"/>
</dbReference>
<keyword evidence="3" id="KW-1185">Reference proteome</keyword>
<accession>A0ABV9TCE8</accession>
<evidence type="ECO:0000256" key="1">
    <source>
        <dbReference type="SAM" id="Phobius"/>
    </source>
</evidence>
<sequence length="172" mass="20425">MITKIKIKELRSKIANSKLLKLSFILLLIPMLLFIDIFVENLFSTLLVFGIKGIVVGLGIGFLNKKLIKKILNNEKFLYVFFITWMFIFLFSFSLLILERTHRGWLFDIAAIGFILSVFLYFQYLYMMFESLLKTIITKRYYIQAIYGIIKHFNKKYKLMSTGYNITKLVRR</sequence>
<reference evidence="3" key="1">
    <citation type="journal article" date="2019" name="Int. J. Syst. Evol. Microbiol.">
        <title>The Global Catalogue of Microorganisms (GCM) 10K type strain sequencing project: providing services to taxonomists for standard genome sequencing and annotation.</title>
        <authorList>
            <consortium name="The Broad Institute Genomics Platform"/>
            <consortium name="The Broad Institute Genome Sequencing Center for Infectious Disease"/>
            <person name="Wu L."/>
            <person name="Ma J."/>
        </authorList>
    </citation>
    <scope>NUCLEOTIDE SEQUENCE [LARGE SCALE GENOMIC DNA]</scope>
    <source>
        <strain evidence="3">CGMCC 1.13718</strain>
    </source>
</reference>
<protein>
    <submittedName>
        <fullName evidence="2">Uncharacterized protein</fullName>
    </submittedName>
</protein>